<dbReference type="NCBIfam" id="TIGR02627">
    <property type="entry name" value="rhamnulo_kin"/>
    <property type="match status" value="1"/>
</dbReference>
<dbReference type="InterPro" id="IPR013449">
    <property type="entry name" value="Rhamnulokinase"/>
</dbReference>
<dbReference type="InterPro" id="IPR018484">
    <property type="entry name" value="FGGY_N"/>
</dbReference>
<evidence type="ECO:0000256" key="2">
    <source>
        <dbReference type="ARBA" id="ARBA00022679"/>
    </source>
</evidence>
<dbReference type="PIRSF" id="PIRSF000538">
    <property type="entry name" value="GlpK"/>
    <property type="match status" value="1"/>
</dbReference>
<evidence type="ECO:0000256" key="1">
    <source>
        <dbReference type="ARBA" id="ARBA00009156"/>
    </source>
</evidence>
<feature type="binding site" evidence="7">
    <location>
        <begin position="236"/>
        <end position="238"/>
    </location>
    <ligand>
        <name>substrate</name>
    </ligand>
</feature>
<keyword evidence="6 7" id="KW-0684">Rhamnose metabolism</keyword>
<feature type="active site" description="Proton acceptor" evidence="7">
    <location>
        <position position="237"/>
    </location>
</feature>
<evidence type="ECO:0000256" key="8">
    <source>
        <dbReference type="NCBIfam" id="TIGR02627"/>
    </source>
</evidence>
<dbReference type="InterPro" id="IPR050406">
    <property type="entry name" value="FGGY_Carb_Kinase"/>
</dbReference>
<evidence type="ECO:0000313" key="11">
    <source>
        <dbReference type="EMBL" id="GKS81370.1"/>
    </source>
</evidence>
<dbReference type="CDD" id="cd07771">
    <property type="entry name" value="ASKHA_NBD_FGGY_RhaB-like"/>
    <property type="match status" value="1"/>
</dbReference>
<feature type="binding site" evidence="7">
    <location>
        <position position="259"/>
    </location>
    <ligand>
        <name>ATP</name>
        <dbReference type="ChEBI" id="CHEBI:30616"/>
    </ligand>
</feature>
<keyword evidence="3 7" id="KW-0547">Nucleotide-binding</keyword>
<feature type="domain" description="Carbohydrate kinase FGGY C-terminal" evidence="10">
    <location>
        <begin position="253"/>
        <end position="441"/>
    </location>
</feature>
<comment type="function">
    <text evidence="7">Involved in the catabolism of L-rhamnose (6-deoxy-L-mannose). Catalyzes the transfer of the gamma-phosphate group from ATP to the 1-hydroxyl group of L-rhamnulose to yield L-rhamnulose 1-phosphate.</text>
</comment>
<evidence type="ECO:0000256" key="5">
    <source>
        <dbReference type="ARBA" id="ARBA00022840"/>
    </source>
</evidence>
<feature type="binding site" evidence="7">
    <location>
        <position position="296"/>
    </location>
    <ligand>
        <name>substrate</name>
    </ligand>
</feature>
<organism evidence="11 12">
    <name type="scientific">Ligilactobacillus pabuli</name>
    <dbReference type="NCBI Taxonomy" id="2886039"/>
    <lineage>
        <taxon>Bacteria</taxon>
        <taxon>Bacillati</taxon>
        <taxon>Bacillota</taxon>
        <taxon>Bacilli</taxon>
        <taxon>Lactobacillales</taxon>
        <taxon>Lactobacillaceae</taxon>
        <taxon>Ligilactobacillus</taxon>
    </lineage>
</organism>
<dbReference type="InterPro" id="IPR018485">
    <property type="entry name" value="FGGY_C"/>
</dbReference>
<gene>
    <name evidence="7 11" type="primary">rhaB</name>
    <name evidence="11" type="ORF">LPAF129_10560</name>
</gene>
<evidence type="ECO:0000256" key="3">
    <source>
        <dbReference type="ARBA" id="ARBA00022741"/>
    </source>
</evidence>
<comment type="catalytic activity">
    <reaction evidence="7">
        <text>L-rhamnulose + ATP = L-rhamnulose 1-phosphate + ADP + H(+)</text>
        <dbReference type="Rhea" id="RHEA:20117"/>
        <dbReference type="ChEBI" id="CHEBI:15378"/>
        <dbReference type="ChEBI" id="CHEBI:17897"/>
        <dbReference type="ChEBI" id="CHEBI:30616"/>
        <dbReference type="ChEBI" id="CHEBI:58313"/>
        <dbReference type="ChEBI" id="CHEBI:456216"/>
        <dbReference type="EC" id="2.7.1.5"/>
    </reaction>
</comment>
<dbReference type="EC" id="2.7.1.5" evidence="7 8"/>
<evidence type="ECO:0000313" key="12">
    <source>
        <dbReference type="Proteomes" id="UP001055149"/>
    </source>
</evidence>
<evidence type="ECO:0000259" key="9">
    <source>
        <dbReference type="Pfam" id="PF00370"/>
    </source>
</evidence>
<sequence>MSKTYVAVDIGASSGRLMLGYSTEGKLQLKEVHRFKNGFAKKEGYDCWDIDHILQEIFTGLEKVKKLGFQDVVLGIDTCAVDYVLVGKDGQRLKDPVSYRDARTKDSIAKLTSDLSKDYIYEKTGIQFLDFNTLYQLFEEDKDLLAKTDKILMIPDYIGYVLTGKAVTEVTNASTTQMLSLREGLFDQHLLDKVNVTHDQFPKLVDPGTNLGAVSDQWYEKYDLPRKVNVITVATHDTASAVVGTPATGQRWAYLSSGTWSLIGTELNVPENGEKAFKHNYTNEWGAYGTYRFLKNIMGLWIIQNVKEELDDDYSFAELAELASHEEPFQQLIDVNDDRFQNPANMIQEIQAYCQETNQEIPQTPGEIAMAVYSNLSLYYANELAVLGDILGYKIDDLNIVGGGSNVALMNQLTATIAGVNVYAGPSEATAIGNIIVQMIAQGDILNVYLARRIIADSFPIKKYTPGQEPFAAKLTEYQDFLKKTKEKTVEGGMLA</sequence>
<dbReference type="Pfam" id="PF00370">
    <property type="entry name" value="FGGY_N"/>
    <property type="match status" value="1"/>
</dbReference>
<comment type="pathway">
    <text evidence="7">Carbohydrate degradation; L-rhamnose degradation; glycerone phosphate from L-rhamnose: step 2/3.</text>
</comment>
<dbReference type="Pfam" id="PF02782">
    <property type="entry name" value="FGGY_C"/>
    <property type="match status" value="1"/>
</dbReference>
<protein>
    <recommendedName>
        <fullName evidence="7 8">Rhamnulokinase</fullName>
        <shortName evidence="7">RhaB</shortName>
        <ecNumber evidence="7 8">2.7.1.5</ecNumber>
    </recommendedName>
    <alternativeName>
        <fullName evidence="7">ATP:L-rhamnulose phosphotransferase</fullName>
    </alternativeName>
    <alternativeName>
        <fullName evidence="7">L-rhamnulose 1-kinase</fullName>
    </alternativeName>
    <alternativeName>
        <fullName evidence="7">Rhamnulose kinase</fullName>
    </alternativeName>
</protein>
<feature type="binding site" evidence="7">
    <location>
        <begin position="12"/>
        <end position="16"/>
    </location>
    <ligand>
        <name>ATP</name>
        <dbReference type="ChEBI" id="CHEBI:30616"/>
    </ligand>
</feature>
<keyword evidence="4 7" id="KW-0418">Kinase</keyword>
<comment type="similarity">
    <text evidence="1">Belongs to the FGGY kinase family.</text>
</comment>
<proteinExistence type="inferred from homology"/>
<dbReference type="RefSeq" id="WP_244055123.1">
    <property type="nucleotide sequence ID" value="NZ_BQXH01000008.1"/>
</dbReference>
<comment type="cofactor">
    <cofactor evidence="7">
        <name>Mg(2+)</name>
        <dbReference type="ChEBI" id="CHEBI:18420"/>
    </cofactor>
</comment>
<name>A0ABQ5JJW8_9LACO</name>
<reference evidence="11" key="1">
    <citation type="journal article" date="2022" name="Int. J. Syst. Evol. Microbiol.">
        <title>A novel species of lactic acid bacteria, Ligilactobacillus pabuli sp. nov., isolated from alfalfa silage.</title>
        <authorList>
            <person name="Tohno M."/>
            <person name="Tanizawa Y."/>
            <person name="Sawada H."/>
            <person name="Sakamoto M."/>
            <person name="Ohkuma M."/>
            <person name="Kobayashi H."/>
        </authorList>
    </citation>
    <scope>NUCLEOTIDE SEQUENCE</scope>
    <source>
        <strain evidence="11">AF129</strain>
    </source>
</reference>
<evidence type="ECO:0000259" key="10">
    <source>
        <dbReference type="Pfam" id="PF02782"/>
    </source>
</evidence>
<dbReference type="Proteomes" id="UP001055149">
    <property type="component" value="Unassembled WGS sequence"/>
</dbReference>
<keyword evidence="7" id="KW-0460">Magnesium</keyword>
<comment type="similarity">
    <text evidence="7">Belongs to the rhamnulokinase family.</text>
</comment>
<feature type="domain" description="Carbohydrate kinase FGGY N-terminal" evidence="9">
    <location>
        <begin position="5"/>
        <end position="244"/>
    </location>
</feature>
<keyword evidence="2 7" id="KW-0808">Transferase</keyword>
<evidence type="ECO:0000256" key="6">
    <source>
        <dbReference type="ARBA" id="ARBA00023308"/>
    </source>
</evidence>
<dbReference type="Gene3D" id="3.30.420.40">
    <property type="match status" value="2"/>
</dbReference>
<evidence type="ECO:0000256" key="4">
    <source>
        <dbReference type="ARBA" id="ARBA00022777"/>
    </source>
</evidence>
<feature type="binding site" evidence="7">
    <location>
        <position position="403"/>
    </location>
    <ligand>
        <name>ATP</name>
        <dbReference type="ChEBI" id="CHEBI:30616"/>
    </ligand>
</feature>
<keyword evidence="5 7" id="KW-0067">ATP-binding</keyword>
<dbReference type="PANTHER" id="PTHR43095">
    <property type="entry name" value="SUGAR KINASE"/>
    <property type="match status" value="1"/>
</dbReference>
<accession>A0ABQ5JJW8</accession>
<dbReference type="InterPro" id="IPR043129">
    <property type="entry name" value="ATPase_NBD"/>
</dbReference>
<feature type="binding site" evidence="7">
    <location>
        <position position="304"/>
    </location>
    <ligand>
        <name>ATP</name>
        <dbReference type="ChEBI" id="CHEBI:30616"/>
    </ligand>
</feature>
<keyword evidence="12" id="KW-1185">Reference proteome</keyword>
<dbReference type="EMBL" id="BQXH01000008">
    <property type="protein sequence ID" value="GKS81370.1"/>
    <property type="molecule type" value="Genomic_DNA"/>
</dbReference>
<comment type="caution">
    <text evidence="11">The sequence shown here is derived from an EMBL/GenBank/DDBJ whole genome shotgun (WGS) entry which is preliminary data.</text>
</comment>
<evidence type="ECO:0000256" key="7">
    <source>
        <dbReference type="HAMAP-Rule" id="MF_01535"/>
    </source>
</evidence>
<feature type="binding site" evidence="7">
    <location>
        <position position="80"/>
    </location>
    <ligand>
        <name>substrate</name>
    </ligand>
</feature>
<dbReference type="InterPro" id="IPR000577">
    <property type="entry name" value="Carb_kinase_FGGY"/>
</dbReference>
<dbReference type="HAMAP" id="MF_01535">
    <property type="entry name" value="Rhamnulokinase"/>
    <property type="match status" value="1"/>
</dbReference>
<comment type="caution">
    <text evidence="7">Lacks conserved residue(s) required for the propagation of feature annotation.</text>
</comment>
<dbReference type="SUPFAM" id="SSF53067">
    <property type="entry name" value="Actin-like ATPase domain"/>
    <property type="match status" value="2"/>
</dbReference>